<gene>
    <name evidence="1" type="ORF">CFP56_006121</name>
</gene>
<dbReference type="PANTHER" id="PTHR43689:SF37">
    <property type="entry name" value="ALPHA_BETA HYDROLASE DOMAIN-CONTAINING PROTEIN VTE7"/>
    <property type="match status" value="1"/>
</dbReference>
<dbReference type="Proteomes" id="UP000237347">
    <property type="component" value="Unassembled WGS sequence"/>
</dbReference>
<dbReference type="AlphaFoldDB" id="A0AAW0LBW7"/>
<reference evidence="1 2" key="1">
    <citation type="journal article" date="2018" name="Sci. Data">
        <title>The draft genome sequence of cork oak.</title>
        <authorList>
            <person name="Ramos A.M."/>
            <person name="Usie A."/>
            <person name="Barbosa P."/>
            <person name="Barros P.M."/>
            <person name="Capote T."/>
            <person name="Chaves I."/>
            <person name="Simoes F."/>
            <person name="Abreu I."/>
            <person name="Carrasquinho I."/>
            <person name="Faro C."/>
            <person name="Guimaraes J.B."/>
            <person name="Mendonca D."/>
            <person name="Nobrega F."/>
            <person name="Rodrigues L."/>
            <person name="Saibo N.J.M."/>
            <person name="Varela M.C."/>
            <person name="Egas C."/>
            <person name="Matos J."/>
            <person name="Miguel C.M."/>
            <person name="Oliveira M.M."/>
            <person name="Ricardo C.P."/>
            <person name="Goncalves S."/>
        </authorList>
    </citation>
    <scope>NUCLEOTIDE SEQUENCE [LARGE SCALE GENOMIC DNA]</scope>
    <source>
        <strain evidence="2">cv. HL8</strain>
    </source>
</reference>
<keyword evidence="2" id="KW-1185">Reference proteome</keyword>
<proteinExistence type="predicted"/>
<accession>A0AAW0LBW7</accession>
<name>A0AAW0LBW7_QUESU</name>
<evidence type="ECO:0008006" key="3">
    <source>
        <dbReference type="Google" id="ProtNLM"/>
    </source>
</evidence>
<protein>
    <recommendedName>
        <fullName evidence="3">AB hydrolase-1 domain-containing protein</fullName>
    </recommendedName>
</protein>
<sequence length="170" mass="18478">MIMAVKLGSPPLPPPLMGMTVAKKRGSVRVLLGGDKTGADTGSAGGFPSFLPKEVEKIKDPFARSLAQRIERLPVKVEKLVLINPSVYAEGTGNLTRLPRMLAYAGLTQKALIICSERDQIVNYKQAVRLQLELQDASMRLIPDCGHLPHVDKPSSVARFIAEFARGDCN</sequence>
<dbReference type="PANTHER" id="PTHR43689">
    <property type="entry name" value="HYDROLASE"/>
    <property type="match status" value="1"/>
</dbReference>
<comment type="caution">
    <text evidence="1">The sequence shown here is derived from an EMBL/GenBank/DDBJ whole genome shotgun (WGS) entry which is preliminary data.</text>
</comment>
<organism evidence="1 2">
    <name type="scientific">Quercus suber</name>
    <name type="common">Cork oak</name>
    <dbReference type="NCBI Taxonomy" id="58331"/>
    <lineage>
        <taxon>Eukaryota</taxon>
        <taxon>Viridiplantae</taxon>
        <taxon>Streptophyta</taxon>
        <taxon>Embryophyta</taxon>
        <taxon>Tracheophyta</taxon>
        <taxon>Spermatophyta</taxon>
        <taxon>Magnoliopsida</taxon>
        <taxon>eudicotyledons</taxon>
        <taxon>Gunneridae</taxon>
        <taxon>Pentapetalae</taxon>
        <taxon>rosids</taxon>
        <taxon>fabids</taxon>
        <taxon>Fagales</taxon>
        <taxon>Fagaceae</taxon>
        <taxon>Quercus</taxon>
    </lineage>
</organism>
<dbReference type="EMBL" id="PKMF04000135">
    <property type="protein sequence ID" value="KAK7847821.1"/>
    <property type="molecule type" value="Genomic_DNA"/>
</dbReference>
<dbReference type="Gene3D" id="3.40.50.1820">
    <property type="entry name" value="alpha/beta hydrolase"/>
    <property type="match status" value="1"/>
</dbReference>
<evidence type="ECO:0000313" key="1">
    <source>
        <dbReference type="EMBL" id="KAK7847821.1"/>
    </source>
</evidence>
<dbReference type="InterPro" id="IPR029058">
    <property type="entry name" value="AB_hydrolase_fold"/>
</dbReference>
<evidence type="ECO:0000313" key="2">
    <source>
        <dbReference type="Proteomes" id="UP000237347"/>
    </source>
</evidence>
<dbReference type="SUPFAM" id="SSF53474">
    <property type="entry name" value="alpha/beta-Hydrolases"/>
    <property type="match status" value="1"/>
</dbReference>